<evidence type="ECO:0000313" key="2">
    <source>
        <dbReference type="EMBL" id="TGZ54952.1"/>
    </source>
</evidence>
<comment type="caution">
    <text evidence="2">The sequence shown here is derived from an EMBL/GenBank/DDBJ whole genome shotgun (WGS) entry which is preliminary data.</text>
</comment>
<feature type="non-terminal residue" evidence="2">
    <location>
        <position position="1"/>
    </location>
</feature>
<gene>
    <name evidence="2" type="ORF">DBV15_10280</name>
</gene>
<evidence type="ECO:0000256" key="1">
    <source>
        <dbReference type="SAM" id="Phobius"/>
    </source>
</evidence>
<name>A0A4S2KXI3_9HYME</name>
<evidence type="ECO:0000313" key="3">
    <source>
        <dbReference type="Proteomes" id="UP000310200"/>
    </source>
</evidence>
<keyword evidence="3" id="KW-1185">Reference proteome</keyword>
<organism evidence="2 3">
    <name type="scientific">Temnothorax longispinosus</name>
    <dbReference type="NCBI Taxonomy" id="300112"/>
    <lineage>
        <taxon>Eukaryota</taxon>
        <taxon>Metazoa</taxon>
        <taxon>Ecdysozoa</taxon>
        <taxon>Arthropoda</taxon>
        <taxon>Hexapoda</taxon>
        <taxon>Insecta</taxon>
        <taxon>Pterygota</taxon>
        <taxon>Neoptera</taxon>
        <taxon>Endopterygota</taxon>
        <taxon>Hymenoptera</taxon>
        <taxon>Apocrita</taxon>
        <taxon>Aculeata</taxon>
        <taxon>Formicoidea</taxon>
        <taxon>Formicidae</taxon>
        <taxon>Myrmicinae</taxon>
        <taxon>Temnothorax</taxon>
    </lineage>
</organism>
<keyword evidence="1" id="KW-1133">Transmembrane helix</keyword>
<feature type="transmembrane region" description="Helical" evidence="1">
    <location>
        <begin position="137"/>
        <end position="156"/>
    </location>
</feature>
<dbReference type="AlphaFoldDB" id="A0A4S2KXI3"/>
<dbReference type="EMBL" id="QBLH01000531">
    <property type="protein sequence ID" value="TGZ54952.1"/>
    <property type="molecule type" value="Genomic_DNA"/>
</dbReference>
<dbReference type="Proteomes" id="UP000310200">
    <property type="component" value="Unassembled WGS sequence"/>
</dbReference>
<sequence length="158" mass="18955">SCRTIELTTVPKKFHFVRLLIEFSLHFPCRTIELTTVPKKFNFVRLLVEFSLHFSCRIIELTTVPEEEPSRQRRTPIGQIFVTFFVSHNRTYYRTKKVSLPLHFFVSRIELTTVPKKVSLQKSFYNSFSFKSSTKNYTIYIFYVFIYICIYKNTFFDV</sequence>
<proteinExistence type="predicted"/>
<accession>A0A4S2KXI3</accession>
<reference evidence="2 3" key="1">
    <citation type="journal article" date="2019" name="Philos. Trans. R. Soc. Lond., B, Biol. Sci.">
        <title>Ant behaviour and brain gene expression of defending hosts depend on the ecological success of the intruding social parasite.</title>
        <authorList>
            <person name="Kaur R."/>
            <person name="Stoldt M."/>
            <person name="Jongepier E."/>
            <person name="Feldmeyer B."/>
            <person name="Menzel F."/>
            <person name="Bornberg-Bauer E."/>
            <person name="Foitzik S."/>
        </authorList>
    </citation>
    <scope>NUCLEOTIDE SEQUENCE [LARGE SCALE GENOMIC DNA]</scope>
    <source>
        <tissue evidence="2">Whole body</tissue>
    </source>
</reference>
<keyword evidence="1" id="KW-0472">Membrane</keyword>
<protein>
    <submittedName>
        <fullName evidence="2">Uncharacterized protein</fullName>
    </submittedName>
</protein>
<keyword evidence="1" id="KW-0812">Transmembrane</keyword>